<dbReference type="RefSeq" id="WP_177114932.1">
    <property type="nucleotide sequence ID" value="NZ_JACARF010000023.1"/>
</dbReference>
<organism evidence="2 3">
    <name type="scientific">Pseudomonas yamanorum</name>
    <dbReference type="NCBI Taxonomy" id="515393"/>
    <lineage>
        <taxon>Bacteria</taxon>
        <taxon>Pseudomonadati</taxon>
        <taxon>Pseudomonadota</taxon>
        <taxon>Gammaproteobacteria</taxon>
        <taxon>Pseudomonadales</taxon>
        <taxon>Pseudomonadaceae</taxon>
        <taxon>Pseudomonas</taxon>
    </lineage>
</organism>
<dbReference type="Proteomes" id="UP000537188">
    <property type="component" value="Unassembled WGS sequence"/>
</dbReference>
<sequence>MNRQLKKTSALVITLMALVGNAYAGAGACPPTNALKDAFKKTPSGEVVAYTASGPGGQQWTGQIPMTEQTDLHQVQFEKAVIQSSQGRSSVACHYLDQNHEPVSMTLKNQANAKPVGSAWTGNECKATNPALCTFE</sequence>
<proteinExistence type="predicted"/>
<accession>A0A7Y8FE10</accession>
<keyword evidence="1" id="KW-0732">Signal</keyword>
<evidence type="ECO:0000256" key="1">
    <source>
        <dbReference type="SAM" id="SignalP"/>
    </source>
</evidence>
<gene>
    <name evidence="2" type="ORF">HX828_18935</name>
</gene>
<reference evidence="2 3" key="1">
    <citation type="submission" date="2020-04" db="EMBL/GenBank/DDBJ databases">
        <title>Molecular characterization of pseudomonads from Agaricus bisporus reveal novel blotch 2 pathogens in Western Europe.</title>
        <authorList>
            <person name="Taparia T."/>
            <person name="Krijger M."/>
            <person name="Haynes E."/>
            <person name="Elpinstone J.G."/>
            <person name="Noble R."/>
            <person name="Van Der Wolf J."/>
        </authorList>
    </citation>
    <scope>NUCLEOTIDE SEQUENCE [LARGE SCALE GENOMIC DNA]</scope>
    <source>
        <strain evidence="2 3">IPO3781</strain>
    </source>
</reference>
<comment type="caution">
    <text evidence="2">The sequence shown here is derived from an EMBL/GenBank/DDBJ whole genome shotgun (WGS) entry which is preliminary data.</text>
</comment>
<feature type="chain" id="PRO_5031501455" evidence="1">
    <location>
        <begin position="25"/>
        <end position="136"/>
    </location>
</feature>
<dbReference type="AlphaFoldDB" id="A0A7Y8FE10"/>
<dbReference type="PROSITE" id="PS51257">
    <property type="entry name" value="PROKAR_LIPOPROTEIN"/>
    <property type="match status" value="1"/>
</dbReference>
<feature type="signal peptide" evidence="1">
    <location>
        <begin position="1"/>
        <end position="24"/>
    </location>
</feature>
<name>A0A7Y8FE10_9PSED</name>
<evidence type="ECO:0000313" key="2">
    <source>
        <dbReference type="EMBL" id="NWE77647.1"/>
    </source>
</evidence>
<dbReference type="EMBL" id="JACARF010000023">
    <property type="protein sequence ID" value="NWE77647.1"/>
    <property type="molecule type" value="Genomic_DNA"/>
</dbReference>
<evidence type="ECO:0000313" key="3">
    <source>
        <dbReference type="Proteomes" id="UP000537188"/>
    </source>
</evidence>
<protein>
    <submittedName>
        <fullName evidence="2">DUF3757 domain-containing protein</fullName>
    </submittedName>
</protein>